<dbReference type="GO" id="GO:0008270">
    <property type="term" value="F:zinc ion binding"/>
    <property type="evidence" value="ECO:0007669"/>
    <property type="project" value="UniProtKB-KW"/>
</dbReference>
<feature type="non-terminal residue" evidence="16">
    <location>
        <position position="1"/>
    </location>
</feature>
<dbReference type="EMBL" id="VXBP01010176">
    <property type="protein sequence ID" value="NXO04531.1"/>
    <property type="molecule type" value="Genomic_DNA"/>
</dbReference>
<keyword evidence="3 13" id="KW-0479">Metal-binding</keyword>
<evidence type="ECO:0000313" key="16">
    <source>
        <dbReference type="EMBL" id="NXO04531.1"/>
    </source>
</evidence>
<proteinExistence type="inferred from homology"/>
<feature type="non-terminal residue" evidence="16">
    <location>
        <position position="603"/>
    </location>
</feature>
<dbReference type="GO" id="GO:0005634">
    <property type="term" value="C:nucleus"/>
    <property type="evidence" value="ECO:0007669"/>
    <property type="project" value="UniProtKB-SubCell"/>
</dbReference>
<keyword evidence="6 13" id="KW-0862">Zinc</keyword>
<evidence type="ECO:0000256" key="2">
    <source>
        <dbReference type="ARBA" id="ARBA00005676"/>
    </source>
</evidence>
<dbReference type="OrthoDB" id="2590500at2759"/>
<dbReference type="Pfam" id="PF04181">
    <property type="entry name" value="RPAP2_Rtr1"/>
    <property type="match status" value="1"/>
</dbReference>
<dbReference type="GO" id="GO:0005737">
    <property type="term" value="C:cytoplasm"/>
    <property type="evidence" value="ECO:0007669"/>
    <property type="project" value="TreeGrafter"/>
</dbReference>
<comment type="caution">
    <text evidence="16">The sequence shown here is derived from an EMBL/GenBank/DDBJ whole genome shotgun (WGS) entry which is preliminary data.</text>
</comment>
<protein>
    <recommendedName>
        <fullName evidence="13">RNA polymerase II subunit B1 CTD phosphatase RPAP2 homolog</fullName>
        <ecNumber evidence="13">3.1.3.16</ecNumber>
    </recommendedName>
</protein>
<evidence type="ECO:0000256" key="10">
    <source>
        <dbReference type="ARBA" id="ARBA00047761"/>
    </source>
</evidence>
<keyword evidence="7 13" id="KW-0904">Protein phosphatase</keyword>
<feature type="compositionally biased region" description="Polar residues" evidence="14">
    <location>
        <begin position="289"/>
        <end position="306"/>
    </location>
</feature>
<reference evidence="16 17" key="1">
    <citation type="submission" date="2019-09" db="EMBL/GenBank/DDBJ databases">
        <title>Bird 10,000 Genomes (B10K) Project - Family phase.</title>
        <authorList>
            <person name="Zhang G."/>
        </authorList>
    </citation>
    <scope>NUCLEOTIDE SEQUENCE [LARGE SCALE GENOMIC DNA]</scope>
    <source>
        <strain evidence="16">B10K-DU-002-35</strain>
        <tissue evidence="16">Muscle</tissue>
    </source>
</reference>
<feature type="domain" description="RTR1-type" evidence="15">
    <location>
        <begin position="73"/>
        <end position="156"/>
    </location>
</feature>
<keyword evidence="5 13" id="KW-0378">Hydrolase</keyword>
<dbReference type="Gene3D" id="1.25.40.820">
    <property type="match status" value="1"/>
</dbReference>
<comment type="subcellular location">
    <subcellularLocation>
        <location evidence="1 13">Nucleus</location>
    </subcellularLocation>
</comment>
<comment type="catalytic activity">
    <reaction evidence="11 13">
        <text>O-phospho-L-threonyl-[protein] + H2O = L-threonyl-[protein] + phosphate</text>
        <dbReference type="Rhea" id="RHEA:47004"/>
        <dbReference type="Rhea" id="RHEA-COMP:11060"/>
        <dbReference type="Rhea" id="RHEA-COMP:11605"/>
        <dbReference type="ChEBI" id="CHEBI:15377"/>
        <dbReference type="ChEBI" id="CHEBI:30013"/>
        <dbReference type="ChEBI" id="CHEBI:43474"/>
        <dbReference type="ChEBI" id="CHEBI:61977"/>
        <dbReference type="EC" id="3.1.3.16"/>
    </reaction>
</comment>
<accession>A0A7L1NX15</accession>
<gene>
    <name evidence="16" type="primary">Rpap2</name>
    <name evidence="16" type="ORF">RHICYA_R11334</name>
</gene>
<evidence type="ECO:0000313" key="17">
    <source>
        <dbReference type="Proteomes" id="UP000565785"/>
    </source>
</evidence>
<feature type="region of interest" description="Disordered" evidence="14">
    <location>
        <begin position="285"/>
        <end position="313"/>
    </location>
</feature>
<keyword evidence="4 13" id="KW-0863">Zinc-finger</keyword>
<keyword evidence="8 13" id="KW-0539">Nucleus</keyword>
<sequence>MMADGKPRGGARERAGRRRSGNKHSAALRSEDAAERKESLEAAVRRKIEFEKKALYIVEQLLEENITEEFLLNCGKCITPSHYKDVVDERSIIKLCGYPLCQSKLKNVPKQKYRISTKTNRVYDITERKCFCSNFCYRASKYFEAQISRSPVWMREEEEEKPPDIELLKEGQSGQTGKEVKLRDDIIKTSDIENPRISSIPCESGSHDTASDSGSDTEQEFVSCLLPGGQSSVDTFAQHLHKPGILKKKSAQKVCSSPKTEDLDVVEATAQLSKCSLDAQEETHACSVPNETAVTPSKNPTAGKSSSSEKSEDTCGSHIVFLGVGKRGAEHLKRTLANSKLNSKGSVLEVLKQTLKEWRTEETLKLLYGPDYISSCSPGCTSALGQEDEELDEDDLDTPEDLNMVATGQSENSLNYSLPFTGPGGIVKPVPSYEKLKEEMEFLELRVKEFYKGKCILAEEAETCAQAEEHPNKDQDDQQENLAFPLVDSNAQMQIRKRIVLEKLRKVLPAVLGPLQITTGDVYTELKSLVKTFRLTNTNIIHKMPEWTLIAVALLSVLSQNTPLLKNTQASPTYTQFLTTLLEELHLKNEDLESLTRIFGRNS</sequence>
<evidence type="ECO:0000256" key="5">
    <source>
        <dbReference type="ARBA" id="ARBA00022801"/>
    </source>
</evidence>
<evidence type="ECO:0000256" key="7">
    <source>
        <dbReference type="ARBA" id="ARBA00022912"/>
    </source>
</evidence>
<evidence type="ECO:0000256" key="4">
    <source>
        <dbReference type="ARBA" id="ARBA00022771"/>
    </source>
</evidence>
<dbReference type="InterPro" id="IPR038534">
    <property type="entry name" value="Rtr1/RPAP2_sf"/>
</dbReference>
<feature type="region of interest" description="Disordered" evidence="14">
    <location>
        <begin position="196"/>
        <end position="220"/>
    </location>
</feature>
<evidence type="ECO:0000256" key="14">
    <source>
        <dbReference type="SAM" id="MobiDB-lite"/>
    </source>
</evidence>
<dbReference type="GO" id="GO:0043175">
    <property type="term" value="F:RNA polymerase core enzyme binding"/>
    <property type="evidence" value="ECO:0007669"/>
    <property type="project" value="UniProtKB-UniRule"/>
</dbReference>
<evidence type="ECO:0000256" key="9">
    <source>
        <dbReference type="ARBA" id="ARBA00045547"/>
    </source>
</evidence>
<dbReference type="EC" id="3.1.3.16" evidence="13"/>
<evidence type="ECO:0000256" key="6">
    <source>
        <dbReference type="ARBA" id="ARBA00022833"/>
    </source>
</evidence>
<dbReference type="InterPro" id="IPR039693">
    <property type="entry name" value="Rtr1/RPAP2"/>
</dbReference>
<name>A0A7L1NX15_RHICY</name>
<dbReference type="PANTHER" id="PTHR14732:SF0">
    <property type="entry name" value="RNA POLYMERASE II SUBUNIT B1 CTD PHOSPHATASE RPAP2-RELATED"/>
    <property type="match status" value="1"/>
</dbReference>
<evidence type="ECO:0000256" key="12">
    <source>
        <dbReference type="PROSITE-ProRule" id="PRU00812"/>
    </source>
</evidence>
<feature type="compositionally biased region" description="Basic and acidic residues" evidence="14">
    <location>
        <begin position="1"/>
        <end position="14"/>
    </location>
</feature>
<dbReference type="AlphaFoldDB" id="A0A7L1NX15"/>
<comment type="subunit">
    <text evidence="13">Associates with the RNA polymerase II complex.</text>
</comment>
<evidence type="ECO:0000256" key="13">
    <source>
        <dbReference type="RuleBase" id="RU367080"/>
    </source>
</evidence>
<feature type="region of interest" description="Disordered" evidence="14">
    <location>
        <begin position="1"/>
        <end position="36"/>
    </location>
</feature>
<evidence type="ECO:0000256" key="3">
    <source>
        <dbReference type="ARBA" id="ARBA00022723"/>
    </source>
</evidence>
<evidence type="ECO:0000256" key="8">
    <source>
        <dbReference type="ARBA" id="ARBA00023242"/>
    </source>
</evidence>
<dbReference type="PROSITE" id="PS51479">
    <property type="entry name" value="ZF_RTR1"/>
    <property type="match status" value="1"/>
</dbReference>
<organism evidence="16 17">
    <name type="scientific">Rhinopomastus cyanomelas</name>
    <name type="common">Common scimitarbill</name>
    <dbReference type="NCBI Taxonomy" id="113115"/>
    <lineage>
        <taxon>Eukaryota</taxon>
        <taxon>Metazoa</taxon>
        <taxon>Chordata</taxon>
        <taxon>Craniata</taxon>
        <taxon>Vertebrata</taxon>
        <taxon>Euteleostomi</taxon>
        <taxon>Archelosauria</taxon>
        <taxon>Archosauria</taxon>
        <taxon>Dinosauria</taxon>
        <taxon>Saurischia</taxon>
        <taxon>Theropoda</taxon>
        <taxon>Coelurosauria</taxon>
        <taxon>Aves</taxon>
        <taxon>Neognathae</taxon>
        <taxon>Neoaves</taxon>
        <taxon>Telluraves</taxon>
        <taxon>Coraciimorphae</taxon>
        <taxon>Bucerotiformes</taxon>
        <taxon>Rhinopomastidae</taxon>
        <taxon>Rhinopomastus</taxon>
    </lineage>
</organism>
<comment type="similarity">
    <text evidence="2 12 13">Belongs to the RPAP2 family.</text>
</comment>
<keyword evidence="17" id="KW-1185">Reference proteome</keyword>
<evidence type="ECO:0000256" key="1">
    <source>
        <dbReference type="ARBA" id="ARBA00004123"/>
    </source>
</evidence>
<comment type="catalytic activity">
    <reaction evidence="10 13">
        <text>O-phospho-L-seryl-[protein] + H2O = L-seryl-[protein] + phosphate</text>
        <dbReference type="Rhea" id="RHEA:20629"/>
        <dbReference type="Rhea" id="RHEA-COMP:9863"/>
        <dbReference type="Rhea" id="RHEA-COMP:11604"/>
        <dbReference type="ChEBI" id="CHEBI:15377"/>
        <dbReference type="ChEBI" id="CHEBI:29999"/>
        <dbReference type="ChEBI" id="CHEBI:43474"/>
        <dbReference type="ChEBI" id="CHEBI:83421"/>
        <dbReference type="EC" id="3.1.3.16"/>
    </reaction>
</comment>
<comment type="function">
    <text evidence="9">Protein phosphatase that displays CTD phosphatase activity and regulates transcription of snRNA genes. Recognizes and binds phosphorylated 'Ser-7' of the C-terminal heptapeptide repeat domain (CTD) of the largest RNA polymerase II subunit POLR2A, and mediates dephosphorylation of 'Ser-5' of the CTD, thereby promoting transcription of snRNA genes. Downstream of EIF2AK3/PERK, dephosphorylates ERN1, a sensor for the endoplasmic reticulum unfolded protein response (UPR), to abort failed ER-stress adaptation and trigger apoptosis.</text>
</comment>
<dbReference type="Proteomes" id="UP000565785">
    <property type="component" value="Unassembled WGS sequence"/>
</dbReference>
<dbReference type="PANTHER" id="PTHR14732">
    <property type="entry name" value="RNA POLYMERASE II SUBUNIT B1 CTD PHOSPHATASE RPAP2-RELATED"/>
    <property type="match status" value="1"/>
</dbReference>
<evidence type="ECO:0000259" key="15">
    <source>
        <dbReference type="PROSITE" id="PS51479"/>
    </source>
</evidence>
<dbReference type="InterPro" id="IPR007308">
    <property type="entry name" value="Rtr1/RPAP2_dom"/>
</dbReference>
<dbReference type="GO" id="GO:0008420">
    <property type="term" value="F:RNA polymerase II CTD heptapeptide repeat phosphatase activity"/>
    <property type="evidence" value="ECO:0007669"/>
    <property type="project" value="UniProtKB-UniRule"/>
</dbReference>
<evidence type="ECO:0000256" key="11">
    <source>
        <dbReference type="ARBA" id="ARBA00048336"/>
    </source>
</evidence>